<feature type="transmembrane region" description="Helical" evidence="7">
    <location>
        <begin position="361"/>
        <end position="386"/>
    </location>
</feature>
<dbReference type="GO" id="GO:0005886">
    <property type="term" value="C:plasma membrane"/>
    <property type="evidence" value="ECO:0007669"/>
    <property type="project" value="UniProtKB-SubCell"/>
</dbReference>
<dbReference type="RefSeq" id="WP_120681043.1">
    <property type="nucleotide sequence ID" value="NZ_RBAL01000010.1"/>
</dbReference>
<feature type="transmembrane region" description="Helical" evidence="7">
    <location>
        <begin position="146"/>
        <end position="170"/>
    </location>
</feature>
<feature type="transmembrane region" description="Helical" evidence="7">
    <location>
        <begin position="190"/>
        <end position="209"/>
    </location>
</feature>
<feature type="transmembrane region" description="Helical" evidence="7">
    <location>
        <begin position="215"/>
        <end position="239"/>
    </location>
</feature>
<feature type="transmembrane region" description="Helical" evidence="7">
    <location>
        <begin position="100"/>
        <end position="126"/>
    </location>
</feature>
<dbReference type="Proteomes" id="UP000272474">
    <property type="component" value="Unassembled WGS sequence"/>
</dbReference>
<keyword evidence="4 7" id="KW-1133">Transmembrane helix</keyword>
<evidence type="ECO:0000256" key="2">
    <source>
        <dbReference type="ARBA" id="ARBA00022475"/>
    </source>
</evidence>
<feature type="domain" description="ABC3 transporter permease C-terminal" evidence="8">
    <location>
        <begin position="64"/>
        <end position="177"/>
    </location>
</feature>
<proteinExistence type="inferred from homology"/>
<feature type="transmembrane region" description="Helical" evidence="7">
    <location>
        <begin position="317"/>
        <end position="340"/>
    </location>
</feature>
<dbReference type="InterPro" id="IPR003838">
    <property type="entry name" value="ABC3_permease_C"/>
</dbReference>
<comment type="subcellular location">
    <subcellularLocation>
        <location evidence="1">Cell membrane</location>
        <topology evidence="1">Multi-pass membrane protein</topology>
    </subcellularLocation>
</comment>
<feature type="transmembrane region" description="Helical" evidence="7">
    <location>
        <begin position="406"/>
        <end position="425"/>
    </location>
</feature>
<accession>A0A3A9YWC6</accession>
<evidence type="ECO:0000256" key="4">
    <source>
        <dbReference type="ARBA" id="ARBA00022989"/>
    </source>
</evidence>
<dbReference type="EMBL" id="RBAL01000010">
    <property type="protein sequence ID" value="RKN40391.1"/>
    <property type="molecule type" value="Genomic_DNA"/>
</dbReference>
<dbReference type="AlphaFoldDB" id="A0A3A9YWC6"/>
<dbReference type="InterPro" id="IPR050250">
    <property type="entry name" value="Macrolide_Exporter_MacB"/>
</dbReference>
<keyword evidence="5 7" id="KW-0472">Membrane</keyword>
<name>A0A3A9YWC6_9ACTN</name>
<dbReference type="PANTHER" id="PTHR30572:SF4">
    <property type="entry name" value="ABC TRANSPORTER PERMEASE YTRF"/>
    <property type="match status" value="1"/>
</dbReference>
<organism evidence="9 10">
    <name type="scientific">Streptomyces hoynatensis</name>
    <dbReference type="NCBI Taxonomy" id="1141874"/>
    <lineage>
        <taxon>Bacteria</taxon>
        <taxon>Bacillati</taxon>
        <taxon>Actinomycetota</taxon>
        <taxon>Actinomycetes</taxon>
        <taxon>Kitasatosporales</taxon>
        <taxon>Streptomycetaceae</taxon>
        <taxon>Streptomyces</taxon>
    </lineage>
</organism>
<dbReference type="GO" id="GO:0022857">
    <property type="term" value="F:transmembrane transporter activity"/>
    <property type="evidence" value="ECO:0007669"/>
    <property type="project" value="TreeGrafter"/>
</dbReference>
<evidence type="ECO:0000256" key="1">
    <source>
        <dbReference type="ARBA" id="ARBA00004651"/>
    </source>
</evidence>
<feature type="domain" description="ABC3 transporter permease C-terminal" evidence="8">
    <location>
        <begin position="320"/>
        <end position="432"/>
    </location>
</feature>
<evidence type="ECO:0000256" key="7">
    <source>
        <dbReference type="SAM" id="Phobius"/>
    </source>
</evidence>
<sequence length="443" mass="45336">MFLLAMRSLRQRPGRFAGTLLAAFLGAAITMTFNSLHDTAAAPGIDDASAETLNLSGGVVGGYGTLLVFFAIASTLTVTVRQREEEMELLRRTGATPRQLGRMVVGEAAVVALAATVLAILPAMLGGRVLLGMFHDSGQVARDVDYAFGPIALSAGFGVTLLASVGAAFLAVRRATRAGRRAPRTRLRALGGALALLGGAAGVSTTFALDATDPILMAPAAEGAILLSIGLAAFSPALLRALLACLGRPFAALAGPSGYLAVLNLRRNAARLAGILMPLVLFTGIATATLCMQAVESDAIEASGLTKSVEDKNMETLNLIVVGIIVVFACVMLINSLYAATAYRVREFGRQRLTGATPRQVIGMVGAEATLLTVTGVLLGTAAGLAGLVPFTLVRADEALPGQAPWIWLGIVAVAVAATVVTAVATARRGLRVPAVAAVAVAA</sequence>
<keyword evidence="2" id="KW-1003">Cell membrane</keyword>
<comment type="similarity">
    <text evidence="6">Belongs to the ABC-4 integral membrane protein family.</text>
</comment>
<evidence type="ECO:0000256" key="6">
    <source>
        <dbReference type="ARBA" id="ARBA00038076"/>
    </source>
</evidence>
<evidence type="ECO:0000259" key="8">
    <source>
        <dbReference type="Pfam" id="PF02687"/>
    </source>
</evidence>
<evidence type="ECO:0000313" key="9">
    <source>
        <dbReference type="EMBL" id="RKN40391.1"/>
    </source>
</evidence>
<evidence type="ECO:0000256" key="5">
    <source>
        <dbReference type="ARBA" id="ARBA00023136"/>
    </source>
</evidence>
<keyword evidence="3 7" id="KW-0812">Transmembrane</keyword>
<keyword evidence="10" id="KW-1185">Reference proteome</keyword>
<feature type="transmembrane region" description="Helical" evidence="7">
    <location>
        <begin position="57"/>
        <end position="80"/>
    </location>
</feature>
<evidence type="ECO:0000256" key="3">
    <source>
        <dbReference type="ARBA" id="ARBA00022692"/>
    </source>
</evidence>
<gene>
    <name evidence="9" type="ORF">D7294_18220</name>
</gene>
<comment type="caution">
    <text evidence="9">The sequence shown here is derived from an EMBL/GenBank/DDBJ whole genome shotgun (WGS) entry which is preliminary data.</text>
</comment>
<dbReference type="PANTHER" id="PTHR30572">
    <property type="entry name" value="MEMBRANE COMPONENT OF TRANSPORTER-RELATED"/>
    <property type="match status" value="1"/>
</dbReference>
<feature type="transmembrane region" description="Helical" evidence="7">
    <location>
        <begin position="272"/>
        <end position="295"/>
    </location>
</feature>
<protein>
    <submittedName>
        <fullName evidence="9">ABC transporter permease</fullName>
    </submittedName>
</protein>
<reference evidence="9 10" key="1">
    <citation type="journal article" date="2014" name="Int. J. Syst. Evol. Microbiol.">
        <title>Streptomyces hoynatensis sp. nov., isolated from deep marine sediment.</title>
        <authorList>
            <person name="Veyisoglu A."/>
            <person name="Sahin N."/>
        </authorList>
    </citation>
    <scope>NUCLEOTIDE SEQUENCE [LARGE SCALE GENOMIC DNA]</scope>
    <source>
        <strain evidence="9 10">KCTC 29097</strain>
    </source>
</reference>
<dbReference type="Pfam" id="PF02687">
    <property type="entry name" value="FtsX"/>
    <property type="match status" value="2"/>
</dbReference>
<evidence type="ECO:0000313" key="10">
    <source>
        <dbReference type="Proteomes" id="UP000272474"/>
    </source>
</evidence>
<dbReference type="OrthoDB" id="3223244at2"/>